<evidence type="ECO:0000313" key="1">
    <source>
        <dbReference type="EMBL" id="SEQ55507.1"/>
    </source>
</evidence>
<dbReference type="AlphaFoldDB" id="A0A1H9GZS5"/>
<keyword evidence="2" id="KW-1185">Reference proteome</keyword>
<name>A0A1H9GZS5_9LACT</name>
<dbReference type="OrthoDB" id="2454247at2"/>
<proteinExistence type="predicted"/>
<gene>
    <name evidence="1" type="ORF">SAMN04488558_1216</name>
</gene>
<accession>A0A1H9GZS5</accession>
<sequence length="76" mass="8440">MQNVTNTLELLFKDTSGRSNKIVVVAPVEDLDQETAQGVMQTIVDANLFTRTGQDLHASIDGARYVTRKVEEIFSL</sequence>
<evidence type="ECO:0008006" key="3">
    <source>
        <dbReference type="Google" id="ProtNLM"/>
    </source>
</evidence>
<protein>
    <recommendedName>
        <fullName evidence="3">DUF2922 domain-containing protein</fullName>
    </recommendedName>
</protein>
<dbReference type="EMBL" id="FOEN01000021">
    <property type="protein sequence ID" value="SEQ55507.1"/>
    <property type="molecule type" value="Genomic_DNA"/>
</dbReference>
<dbReference type="RefSeq" id="WP_092572730.1">
    <property type="nucleotide sequence ID" value="NZ_CALUDV010000044.1"/>
</dbReference>
<dbReference type="Proteomes" id="UP000198833">
    <property type="component" value="Unassembled WGS sequence"/>
</dbReference>
<reference evidence="1 2" key="1">
    <citation type="submission" date="2016-10" db="EMBL/GenBank/DDBJ databases">
        <authorList>
            <person name="de Groot N.N."/>
        </authorList>
    </citation>
    <scope>NUCLEOTIDE SEQUENCE [LARGE SCALE GENOMIC DNA]</scope>
    <source>
        <strain evidence="1 2">DSM 15695</strain>
    </source>
</reference>
<dbReference type="Pfam" id="PF11148">
    <property type="entry name" value="DUF2922"/>
    <property type="match status" value="1"/>
</dbReference>
<evidence type="ECO:0000313" key="2">
    <source>
        <dbReference type="Proteomes" id="UP000198833"/>
    </source>
</evidence>
<dbReference type="STRING" id="89093.SAMN04488558_1216"/>
<organism evidence="1 2">
    <name type="scientific">Ignavigranum ruoffiae</name>
    <dbReference type="NCBI Taxonomy" id="89093"/>
    <lineage>
        <taxon>Bacteria</taxon>
        <taxon>Bacillati</taxon>
        <taxon>Bacillota</taxon>
        <taxon>Bacilli</taxon>
        <taxon>Lactobacillales</taxon>
        <taxon>Aerococcaceae</taxon>
        <taxon>Ignavigranum</taxon>
    </lineage>
</organism>
<dbReference type="InterPro" id="IPR021321">
    <property type="entry name" value="DUF2922"/>
</dbReference>